<dbReference type="EMBL" id="JACEIO010000031">
    <property type="protein sequence ID" value="MBA4537992.1"/>
    <property type="molecule type" value="Genomic_DNA"/>
</dbReference>
<dbReference type="AlphaFoldDB" id="A0A6B3VY71"/>
<gene>
    <name evidence="4" type="ORF">G4D64_12215</name>
    <name evidence="3" type="ORF">H1Z61_12825</name>
</gene>
<organism evidence="4 5">
    <name type="scientific">Bacillus aquiflavi</name>
    <dbReference type="NCBI Taxonomy" id="2672567"/>
    <lineage>
        <taxon>Bacteria</taxon>
        <taxon>Bacillati</taxon>
        <taxon>Bacillota</taxon>
        <taxon>Bacilli</taxon>
        <taxon>Bacillales</taxon>
        <taxon>Bacillaceae</taxon>
        <taxon>Bacillus</taxon>
    </lineage>
</organism>
<dbReference type="PANTHER" id="PTHR31528">
    <property type="entry name" value="4-AMINO-5-HYDROXYMETHYL-2-METHYLPYRIMIDINE PHOSPHATE SYNTHASE THI11-RELATED"/>
    <property type="match status" value="1"/>
</dbReference>
<keyword evidence="5" id="KW-1185">Reference proteome</keyword>
<evidence type="ECO:0000313" key="4">
    <source>
        <dbReference type="EMBL" id="NEY82248.1"/>
    </source>
</evidence>
<proteinExistence type="predicted"/>
<dbReference type="InterPro" id="IPR015168">
    <property type="entry name" value="SsuA/THI5"/>
</dbReference>
<reference evidence="3 6" key="2">
    <citation type="submission" date="2020-07" db="EMBL/GenBank/DDBJ databases">
        <authorList>
            <person name="Feng H."/>
        </authorList>
    </citation>
    <scope>NUCLEOTIDE SEQUENCE [LARGE SCALE GENOMIC DNA]</scope>
    <source>
        <strain evidence="6">s-12</strain>
        <strain evidence="3">S-12</strain>
    </source>
</reference>
<dbReference type="Pfam" id="PF09084">
    <property type="entry name" value="NMT1"/>
    <property type="match status" value="1"/>
</dbReference>
<dbReference type="GO" id="GO:0009228">
    <property type="term" value="P:thiamine biosynthetic process"/>
    <property type="evidence" value="ECO:0007669"/>
    <property type="project" value="InterPro"/>
</dbReference>
<evidence type="ECO:0000259" key="2">
    <source>
        <dbReference type="Pfam" id="PF09084"/>
    </source>
</evidence>
<comment type="caution">
    <text evidence="4">The sequence shown here is derived from an EMBL/GenBank/DDBJ whole genome shotgun (WGS) entry which is preliminary data.</text>
</comment>
<evidence type="ECO:0000256" key="1">
    <source>
        <dbReference type="SAM" id="SignalP"/>
    </source>
</evidence>
<reference evidence="4 5" key="1">
    <citation type="submission" date="2020-02" db="EMBL/GenBank/DDBJ databases">
        <title>Bacillus aquiflavi sp. nov., isolated from yellow water of strong flavor Chinese baijiu in Yibin region of China.</title>
        <authorList>
            <person name="Xie J."/>
        </authorList>
    </citation>
    <scope>NUCLEOTIDE SEQUENCE [LARGE SCALE GENOMIC DNA]</scope>
    <source>
        <strain evidence="4 5">3H-10</strain>
    </source>
</reference>
<dbReference type="Proteomes" id="UP000570010">
    <property type="component" value="Unassembled WGS sequence"/>
</dbReference>
<feature type="signal peptide" evidence="1">
    <location>
        <begin position="1"/>
        <end position="19"/>
    </location>
</feature>
<evidence type="ECO:0000313" key="6">
    <source>
        <dbReference type="Proteomes" id="UP000570010"/>
    </source>
</evidence>
<dbReference type="InterPro" id="IPR027939">
    <property type="entry name" value="NMT1/THI5"/>
</dbReference>
<evidence type="ECO:0000313" key="5">
    <source>
        <dbReference type="Proteomes" id="UP000472971"/>
    </source>
</evidence>
<dbReference type="SUPFAM" id="SSF53850">
    <property type="entry name" value="Periplasmic binding protein-like II"/>
    <property type="match status" value="1"/>
</dbReference>
<evidence type="ECO:0000313" key="3">
    <source>
        <dbReference type="EMBL" id="MBA4537992.1"/>
    </source>
</evidence>
<dbReference type="EMBL" id="JAAIWN010000029">
    <property type="protein sequence ID" value="NEY82248.1"/>
    <property type="molecule type" value="Genomic_DNA"/>
</dbReference>
<accession>A0A6B3VY71</accession>
<feature type="chain" id="PRO_5038310134" evidence="1">
    <location>
        <begin position="20"/>
        <end position="337"/>
    </location>
</feature>
<dbReference type="RefSeq" id="WP_163242633.1">
    <property type="nucleotide sequence ID" value="NZ_JAAIWN010000029.1"/>
</dbReference>
<protein>
    <submittedName>
        <fullName evidence="4">ABC transporter substrate-binding protein</fullName>
    </submittedName>
</protein>
<keyword evidence="1" id="KW-0732">Signal</keyword>
<dbReference type="Proteomes" id="UP000472971">
    <property type="component" value="Unassembled WGS sequence"/>
</dbReference>
<dbReference type="CDD" id="cd13651">
    <property type="entry name" value="PBP2_ThiY"/>
    <property type="match status" value="1"/>
</dbReference>
<dbReference type="PROSITE" id="PS51257">
    <property type="entry name" value="PROKAR_LIPOPROTEIN"/>
    <property type="match status" value="1"/>
</dbReference>
<name>A0A6B3VY71_9BACI</name>
<dbReference type="Gene3D" id="3.40.190.10">
    <property type="entry name" value="Periplasmic binding protein-like II"/>
    <property type="match status" value="2"/>
</dbReference>
<dbReference type="PANTHER" id="PTHR31528:SF3">
    <property type="entry name" value="THIAMINE BIOSYNTHESIS PROTEIN HI_0357-RELATED"/>
    <property type="match status" value="1"/>
</dbReference>
<feature type="domain" description="SsuA/THI5-like" evidence="2">
    <location>
        <begin position="47"/>
        <end position="259"/>
    </location>
</feature>
<sequence>MRRSFFIGFMISCIVFIFAGCTQNNEEGKKDEKTTEKVSIMLDWYPNAVHSAIYTAVEKGYFTKEGIDVDIKMPAETNDPLRLVAAGKVDLAISYQPQVVVSRAEGIPVVSLAAFVRHPLDHLMVPETSHINSPKDLEGKNIGYSSIEIEEAILNVMVNSDGGDYKKVNMIDVGWDLIPAISTEKVDGIIGGYINHERVLLEKEGHPMITINPVDFGVPDYYELVLVASEKGLKENEELFKRFWKAVSKGQKDVTKDPKGGLNILLGQENESFPLDQDVETESLNVLLPLMNDDELPFGYQDEAVWAEVANWLFDTGIVKEKIDVKDAYMNLVDKND</sequence>